<dbReference type="InterPro" id="IPR004360">
    <property type="entry name" value="Glyas_Fos-R_dOase_dom"/>
</dbReference>
<dbReference type="SUPFAM" id="SSF54593">
    <property type="entry name" value="Glyoxalase/Bleomycin resistance protein/Dihydroxybiphenyl dioxygenase"/>
    <property type="match status" value="1"/>
</dbReference>
<dbReference type="Proteomes" id="UP000255317">
    <property type="component" value="Unassembled WGS sequence"/>
</dbReference>
<dbReference type="Gene3D" id="3.30.720.110">
    <property type="match status" value="1"/>
</dbReference>
<evidence type="ECO:0000313" key="2">
    <source>
        <dbReference type="EMBL" id="RDK83531.1"/>
    </source>
</evidence>
<gene>
    <name evidence="2" type="ORF">C8D94_10768</name>
</gene>
<proteinExistence type="predicted"/>
<dbReference type="Gene3D" id="3.30.720.120">
    <property type="match status" value="1"/>
</dbReference>
<protein>
    <submittedName>
        <fullName evidence="2">Glyoxalase/bleomycin resistance protein/dioxygenase superfamily protein</fullName>
    </submittedName>
</protein>
<dbReference type="InterPro" id="IPR037523">
    <property type="entry name" value="VOC_core"/>
</dbReference>
<feature type="domain" description="VOC" evidence="1">
    <location>
        <begin position="23"/>
        <end position="144"/>
    </location>
</feature>
<keyword evidence="2" id="KW-0223">Dioxygenase</keyword>
<dbReference type="GO" id="GO:0051213">
    <property type="term" value="F:dioxygenase activity"/>
    <property type="evidence" value="ECO:0007669"/>
    <property type="project" value="UniProtKB-KW"/>
</dbReference>
<dbReference type="Pfam" id="PF00903">
    <property type="entry name" value="Glyoxalase"/>
    <property type="match status" value="1"/>
</dbReference>
<keyword evidence="3" id="KW-1185">Reference proteome</keyword>
<organism evidence="2 3">
    <name type="scientific">Marinirhabdus gelatinilytica</name>
    <dbReference type="NCBI Taxonomy" id="1703343"/>
    <lineage>
        <taxon>Bacteria</taxon>
        <taxon>Pseudomonadati</taxon>
        <taxon>Bacteroidota</taxon>
        <taxon>Flavobacteriia</taxon>
        <taxon>Flavobacteriales</taxon>
        <taxon>Flavobacteriaceae</taxon>
    </lineage>
</organism>
<comment type="caution">
    <text evidence="2">The sequence shown here is derived from an EMBL/GenBank/DDBJ whole genome shotgun (WGS) entry which is preliminary data.</text>
</comment>
<dbReference type="PROSITE" id="PS51819">
    <property type="entry name" value="VOC"/>
    <property type="match status" value="1"/>
</dbReference>
<dbReference type="EMBL" id="QRAO01000007">
    <property type="protein sequence ID" value="RDK83531.1"/>
    <property type="molecule type" value="Genomic_DNA"/>
</dbReference>
<sequence>MKRLLLTAFVLTVGWTNAQINDKMKLNAGIITESLKETKKFYTEVLDFGVSFENDFYILLHTPNQAAEISFLQPDHPSQKPIFQSAFQGKGVYLTIEVDNVDAIYKQLKEKGVQMEIDIRDELWGDRHFAIVDPNGIGVDIVTYTKPEE</sequence>
<evidence type="ECO:0000313" key="3">
    <source>
        <dbReference type="Proteomes" id="UP000255317"/>
    </source>
</evidence>
<dbReference type="InterPro" id="IPR029068">
    <property type="entry name" value="Glyas_Bleomycin-R_OHBP_Dase"/>
</dbReference>
<name>A0A370Q579_9FLAO</name>
<reference evidence="2 3" key="1">
    <citation type="submission" date="2018-07" db="EMBL/GenBank/DDBJ databases">
        <title>Genomic Encyclopedia of Type Strains, Phase IV (KMG-IV): sequencing the most valuable type-strain genomes for metagenomic binning, comparative biology and taxonomic classification.</title>
        <authorList>
            <person name="Goeker M."/>
        </authorList>
    </citation>
    <scope>NUCLEOTIDE SEQUENCE [LARGE SCALE GENOMIC DNA]</scope>
    <source>
        <strain evidence="2 3">DSM 101478</strain>
    </source>
</reference>
<evidence type="ECO:0000259" key="1">
    <source>
        <dbReference type="PROSITE" id="PS51819"/>
    </source>
</evidence>
<dbReference type="AlphaFoldDB" id="A0A370Q579"/>
<keyword evidence="2" id="KW-0560">Oxidoreductase</keyword>
<accession>A0A370Q579</accession>